<evidence type="ECO:0000313" key="4">
    <source>
        <dbReference type="Proteomes" id="UP001381693"/>
    </source>
</evidence>
<dbReference type="GO" id="GO:0006888">
    <property type="term" value="P:endoplasmic reticulum to Golgi vesicle-mediated transport"/>
    <property type="evidence" value="ECO:0007669"/>
    <property type="project" value="TreeGrafter"/>
</dbReference>
<dbReference type="GO" id="GO:0031902">
    <property type="term" value="C:late endosome membrane"/>
    <property type="evidence" value="ECO:0007669"/>
    <property type="project" value="TreeGrafter"/>
</dbReference>
<organism evidence="3 4">
    <name type="scientific">Halocaridina rubra</name>
    <name type="common">Hawaiian red shrimp</name>
    <dbReference type="NCBI Taxonomy" id="373956"/>
    <lineage>
        <taxon>Eukaryota</taxon>
        <taxon>Metazoa</taxon>
        <taxon>Ecdysozoa</taxon>
        <taxon>Arthropoda</taxon>
        <taxon>Crustacea</taxon>
        <taxon>Multicrustacea</taxon>
        <taxon>Malacostraca</taxon>
        <taxon>Eumalacostraca</taxon>
        <taxon>Eucarida</taxon>
        <taxon>Decapoda</taxon>
        <taxon>Pleocyemata</taxon>
        <taxon>Caridea</taxon>
        <taxon>Atyoidea</taxon>
        <taxon>Atyidae</taxon>
        <taxon>Halocaridina</taxon>
    </lineage>
</organism>
<feature type="domain" description="Methyltransferase FkbM" evidence="2">
    <location>
        <begin position="116"/>
        <end position="254"/>
    </location>
</feature>
<dbReference type="GO" id="GO:0005789">
    <property type="term" value="C:endoplasmic reticulum membrane"/>
    <property type="evidence" value="ECO:0007669"/>
    <property type="project" value="TreeGrafter"/>
</dbReference>
<dbReference type="GO" id="GO:0005794">
    <property type="term" value="C:Golgi apparatus"/>
    <property type="evidence" value="ECO:0007669"/>
    <property type="project" value="TreeGrafter"/>
</dbReference>
<accession>A0AAN9A1A4</accession>
<dbReference type="AlphaFoldDB" id="A0AAN9A1A4"/>
<proteinExistence type="predicted"/>
<dbReference type="PANTHER" id="PTHR34009">
    <property type="entry name" value="PROTEIN STAR"/>
    <property type="match status" value="1"/>
</dbReference>
<dbReference type="Pfam" id="PF05050">
    <property type="entry name" value="Methyltransf_21"/>
    <property type="match status" value="1"/>
</dbReference>
<dbReference type="InterPro" id="IPR029063">
    <property type="entry name" value="SAM-dependent_MTases_sf"/>
</dbReference>
<dbReference type="InterPro" id="IPR053202">
    <property type="entry name" value="EGF_Rcpt_Signaling_Reg"/>
</dbReference>
<feature type="region of interest" description="Disordered" evidence="1">
    <location>
        <begin position="1"/>
        <end position="38"/>
    </location>
</feature>
<dbReference type="PANTHER" id="PTHR34009:SF2">
    <property type="entry name" value="PROTEIN STAR"/>
    <property type="match status" value="1"/>
</dbReference>
<evidence type="ECO:0000256" key="1">
    <source>
        <dbReference type="SAM" id="MobiDB-lite"/>
    </source>
</evidence>
<reference evidence="3 4" key="1">
    <citation type="submission" date="2023-11" db="EMBL/GenBank/DDBJ databases">
        <title>Halocaridina rubra genome assembly.</title>
        <authorList>
            <person name="Smith C."/>
        </authorList>
    </citation>
    <scope>NUCLEOTIDE SEQUENCE [LARGE SCALE GENOMIC DNA]</scope>
    <source>
        <strain evidence="3">EP-1</strain>
        <tissue evidence="3">Whole</tissue>
    </source>
</reference>
<dbReference type="InterPro" id="IPR006342">
    <property type="entry name" value="FkbM_mtfrase"/>
</dbReference>
<evidence type="ECO:0000313" key="3">
    <source>
        <dbReference type="EMBL" id="KAK7076641.1"/>
    </source>
</evidence>
<dbReference type="GO" id="GO:0016197">
    <property type="term" value="P:endosomal transport"/>
    <property type="evidence" value="ECO:0007669"/>
    <property type="project" value="TreeGrafter"/>
</dbReference>
<evidence type="ECO:0000259" key="2">
    <source>
        <dbReference type="Pfam" id="PF05050"/>
    </source>
</evidence>
<dbReference type="Proteomes" id="UP001381693">
    <property type="component" value="Unassembled WGS sequence"/>
</dbReference>
<dbReference type="EMBL" id="JAXCGZ010009592">
    <property type="protein sequence ID" value="KAK7076641.1"/>
    <property type="molecule type" value="Genomic_DNA"/>
</dbReference>
<dbReference type="GO" id="GO:0005886">
    <property type="term" value="C:plasma membrane"/>
    <property type="evidence" value="ECO:0007669"/>
    <property type="project" value="TreeGrafter"/>
</dbReference>
<dbReference type="Gene3D" id="3.40.50.150">
    <property type="entry name" value="Vaccinia Virus protein VP39"/>
    <property type="match status" value="1"/>
</dbReference>
<sequence length="258" mass="29307">MKALEGLNKELGVSHEAHIGNGQRSSRSENEEGDATQASYEEITYRILGPLSSEDKRLIDHVKNFYLFPPSTEPYNLSVATDPTYTRGTNMGTSSYIRFHLQAIFAEEEPGFFVEAGALDGQFLSNTLWLEQTKGWTGLLVEPDKISFETMQMRHRKAWTSNTCLSNKAYPKQTVHISWHARDKIDMPWMHRANAHELGVTSQVQNWNFSSLSDKSYSLVQCLPLSTLLHALEVSTVDFLSLDVQGSEKDILRNFDWD</sequence>
<comment type="caution">
    <text evidence="3">The sequence shown here is derived from an EMBL/GenBank/DDBJ whole genome shotgun (WGS) entry which is preliminary data.</text>
</comment>
<gene>
    <name evidence="3" type="ORF">SK128_015310</name>
</gene>
<name>A0AAN9A1A4_HALRR</name>
<dbReference type="SUPFAM" id="SSF53335">
    <property type="entry name" value="S-adenosyl-L-methionine-dependent methyltransferases"/>
    <property type="match status" value="1"/>
</dbReference>
<keyword evidence="4" id="KW-1185">Reference proteome</keyword>
<protein>
    <recommendedName>
        <fullName evidence="2">Methyltransferase FkbM domain-containing protein</fullName>
    </recommendedName>
</protein>